<evidence type="ECO:0000313" key="3">
    <source>
        <dbReference type="Proteomes" id="UP000062998"/>
    </source>
</evidence>
<evidence type="ECO:0000256" key="1">
    <source>
        <dbReference type="SAM" id="Phobius"/>
    </source>
</evidence>
<dbReference type="AlphaFoldDB" id="A0A107EIU6"/>
<keyword evidence="1" id="KW-1133">Transmembrane helix</keyword>
<dbReference type="Proteomes" id="UP000062998">
    <property type="component" value="Unassembled WGS sequence"/>
</dbReference>
<keyword evidence="1" id="KW-0472">Membrane</keyword>
<dbReference type="EMBL" id="LPIX01000089">
    <property type="protein sequence ID" value="KWD96784.1"/>
    <property type="molecule type" value="Genomic_DNA"/>
</dbReference>
<accession>A0A107EIU6</accession>
<gene>
    <name evidence="2" type="ORF">WL73_21825</name>
</gene>
<comment type="caution">
    <text evidence="2">The sequence shown here is derived from an EMBL/GenBank/DDBJ whole genome shotgun (WGS) entry which is preliminary data.</text>
</comment>
<keyword evidence="1" id="KW-0812">Transmembrane</keyword>
<evidence type="ECO:0000313" key="2">
    <source>
        <dbReference type="EMBL" id="KWD96784.1"/>
    </source>
</evidence>
<organism evidence="2 3">
    <name type="scientific">Burkholderia ubonensis</name>
    <dbReference type="NCBI Taxonomy" id="101571"/>
    <lineage>
        <taxon>Bacteria</taxon>
        <taxon>Pseudomonadati</taxon>
        <taxon>Pseudomonadota</taxon>
        <taxon>Betaproteobacteria</taxon>
        <taxon>Burkholderiales</taxon>
        <taxon>Burkholderiaceae</taxon>
        <taxon>Burkholderia</taxon>
        <taxon>Burkholderia cepacia complex</taxon>
    </lineage>
</organism>
<protein>
    <submittedName>
        <fullName evidence="2">Uncharacterized protein</fullName>
    </submittedName>
</protein>
<feature type="transmembrane region" description="Helical" evidence="1">
    <location>
        <begin position="51"/>
        <end position="73"/>
    </location>
</feature>
<proteinExistence type="predicted"/>
<sequence>MKVGTKQVLPELASDSAALLMFGSDTVDEPLSRVTLYGTSCDESFRFLSRYMLLAIPLTLLALMMNDFSLTAVPV</sequence>
<name>A0A107EIU6_9BURK</name>
<reference evidence="2 3" key="1">
    <citation type="submission" date="2015-11" db="EMBL/GenBank/DDBJ databases">
        <title>Expanding the genomic diversity of Burkholderia species for the development of highly accurate diagnostics.</title>
        <authorList>
            <person name="Sahl J."/>
            <person name="Keim P."/>
            <person name="Wagner D."/>
        </authorList>
    </citation>
    <scope>NUCLEOTIDE SEQUENCE [LARGE SCALE GENOMIC DNA]</scope>
    <source>
        <strain evidence="2 3">MSMB2167WGS</strain>
    </source>
</reference>